<protein>
    <recommendedName>
        <fullName evidence="1">KIB1-4 beta-propeller domain-containing protein</fullName>
    </recommendedName>
</protein>
<dbReference type="OrthoDB" id="672063at2759"/>
<dbReference type="AlphaFoldDB" id="I1IYS3"/>
<accession>I1IYS3</accession>
<evidence type="ECO:0000313" key="3">
    <source>
        <dbReference type="EnsemblPlants" id="KQJ83124"/>
    </source>
</evidence>
<dbReference type="Gramene" id="KQJ83124">
    <property type="protein sequence ID" value="KQJ83124"/>
    <property type="gene ID" value="BRADI_5g13197v3"/>
</dbReference>
<gene>
    <name evidence="2" type="ORF">BRADI_5g13197v3</name>
</gene>
<reference evidence="3" key="3">
    <citation type="submission" date="2018-08" db="UniProtKB">
        <authorList>
            <consortium name="EnsemblPlants"/>
        </authorList>
    </citation>
    <scope>IDENTIFICATION</scope>
    <source>
        <strain evidence="3">cv. Bd21</strain>
    </source>
</reference>
<dbReference type="InParanoid" id="I1IYS3"/>
<name>I1IYS3_BRADI</name>
<dbReference type="EMBL" id="CM000884">
    <property type="protein sequence ID" value="KQJ83124.1"/>
    <property type="molecule type" value="Genomic_DNA"/>
</dbReference>
<dbReference type="OMA" id="DMKWMIL"/>
<sequence>MAAYGRWADLADELLLTITHGYSLEQYVLLRSVCAAWRSALAFSPAPPLPSLLVLNDSASSLLSQRSLHLSTDTLDNGNRFTCPGKPHRRNRVVGSSNGWLAVACDLMGVRPLTVWVFLLNPHTGEEIKLLPPRNARYLRKIVFAPDPKPQDCTSVAIWDLSEVAYINDCRDTEWTIIDVDHTEQLDLAYDAESGKVYCLDWCGGVRILHTPCWRMQKPKVERLLARRASNQASVFAPPYDSICSLTFTKNLFLYDGSLYQVWQNNSSTAKLHLQAGGRFTMFADEIFVMRYDQSRQPSWDVVKDLGGCSVFIGKNSPVVVRAEAVPGARANCIYWIDWLGLPVVCDMATGISAPCVLPYGVCRGSCWYLCDDNVSSIDNNGTKSGYEQTDIEDLKSKARLLKI</sequence>
<dbReference type="PANTHER" id="PTHR34708:SF4">
    <property type="entry name" value="DUF295 DOMAIN-CONTAINING PROTEIN"/>
    <property type="match status" value="1"/>
</dbReference>
<dbReference type="eggNOG" id="ENOG502R63A">
    <property type="taxonomic scope" value="Eukaryota"/>
</dbReference>
<feature type="domain" description="KIB1-4 beta-propeller" evidence="1">
    <location>
        <begin position="80"/>
        <end position="344"/>
    </location>
</feature>
<dbReference type="Pfam" id="PF03478">
    <property type="entry name" value="Beta-prop_KIB1-4"/>
    <property type="match status" value="1"/>
</dbReference>
<dbReference type="Proteomes" id="UP000008810">
    <property type="component" value="Chromosome 5"/>
</dbReference>
<keyword evidence="4" id="KW-1185">Reference proteome</keyword>
<evidence type="ECO:0000313" key="2">
    <source>
        <dbReference type="EMBL" id="KQJ83124.1"/>
    </source>
</evidence>
<evidence type="ECO:0000259" key="1">
    <source>
        <dbReference type="Pfam" id="PF03478"/>
    </source>
</evidence>
<dbReference type="HOGENOM" id="CLU_041219_1_0_1"/>
<organism evidence="2">
    <name type="scientific">Brachypodium distachyon</name>
    <name type="common">Purple false brome</name>
    <name type="synonym">Trachynia distachya</name>
    <dbReference type="NCBI Taxonomy" id="15368"/>
    <lineage>
        <taxon>Eukaryota</taxon>
        <taxon>Viridiplantae</taxon>
        <taxon>Streptophyta</taxon>
        <taxon>Embryophyta</taxon>
        <taxon>Tracheophyta</taxon>
        <taxon>Spermatophyta</taxon>
        <taxon>Magnoliopsida</taxon>
        <taxon>Liliopsida</taxon>
        <taxon>Poales</taxon>
        <taxon>Poaceae</taxon>
        <taxon>BOP clade</taxon>
        <taxon>Pooideae</taxon>
        <taxon>Stipodae</taxon>
        <taxon>Brachypodieae</taxon>
        <taxon>Brachypodium</taxon>
    </lineage>
</organism>
<reference evidence="2" key="2">
    <citation type="submission" date="2017-06" db="EMBL/GenBank/DDBJ databases">
        <title>WGS assembly of Brachypodium distachyon.</title>
        <authorList>
            <consortium name="The International Brachypodium Initiative"/>
            <person name="Lucas S."/>
            <person name="Harmon-Smith M."/>
            <person name="Lail K."/>
            <person name="Tice H."/>
            <person name="Grimwood J."/>
            <person name="Bruce D."/>
            <person name="Barry K."/>
            <person name="Shu S."/>
            <person name="Lindquist E."/>
            <person name="Wang M."/>
            <person name="Pitluck S."/>
            <person name="Vogel J.P."/>
            <person name="Garvin D.F."/>
            <person name="Mockler T.C."/>
            <person name="Schmutz J."/>
            <person name="Rokhsar D."/>
            <person name="Bevan M.W."/>
        </authorList>
    </citation>
    <scope>NUCLEOTIDE SEQUENCE</scope>
    <source>
        <strain evidence="2">Bd21</strain>
    </source>
</reference>
<proteinExistence type="predicted"/>
<dbReference type="InterPro" id="IPR005174">
    <property type="entry name" value="KIB1-4_b-propeller"/>
</dbReference>
<dbReference type="EnsemblPlants" id="KQJ83124">
    <property type="protein sequence ID" value="KQJ83124"/>
    <property type="gene ID" value="BRADI_5g13197v3"/>
</dbReference>
<evidence type="ECO:0000313" key="4">
    <source>
        <dbReference type="Proteomes" id="UP000008810"/>
    </source>
</evidence>
<dbReference type="PANTHER" id="PTHR34708">
    <property type="entry name" value="OS07G0440000 PROTEIN"/>
    <property type="match status" value="1"/>
</dbReference>
<reference evidence="2 3" key="1">
    <citation type="journal article" date="2010" name="Nature">
        <title>Genome sequencing and analysis of the model grass Brachypodium distachyon.</title>
        <authorList>
            <consortium name="International Brachypodium Initiative"/>
        </authorList>
    </citation>
    <scope>NUCLEOTIDE SEQUENCE [LARGE SCALE GENOMIC DNA]</scope>
    <source>
        <strain evidence="2 3">Bd21</strain>
    </source>
</reference>